<name>A0A1B8SI15_9MYCO</name>
<dbReference type="Pfam" id="PF00440">
    <property type="entry name" value="TetR_N"/>
    <property type="match status" value="1"/>
</dbReference>
<dbReference type="RefSeq" id="WP_065287724.1">
    <property type="nucleotide sequence ID" value="NZ_LFOE01000007.1"/>
</dbReference>
<dbReference type="InterPro" id="IPR001647">
    <property type="entry name" value="HTH_TetR"/>
</dbReference>
<evidence type="ECO:0000256" key="1">
    <source>
        <dbReference type="ARBA" id="ARBA00023125"/>
    </source>
</evidence>
<protein>
    <recommendedName>
        <fullName evidence="3">HTH tetR-type domain-containing protein</fullName>
    </recommendedName>
</protein>
<evidence type="ECO:0000313" key="5">
    <source>
        <dbReference type="Proteomes" id="UP000092668"/>
    </source>
</evidence>
<organism evidence="4 5">
    <name type="scientific">Mycolicibacter kumamotonensis</name>
    <dbReference type="NCBI Taxonomy" id="354243"/>
    <lineage>
        <taxon>Bacteria</taxon>
        <taxon>Bacillati</taxon>
        <taxon>Actinomycetota</taxon>
        <taxon>Actinomycetes</taxon>
        <taxon>Mycobacteriales</taxon>
        <taxon>Mycobacteriaceae</taxon>
        <taxon>Mycolicibacter</taxon>
    </lineage>
</organism>
<evidence type="ECO:0000259" key="3">
    <source>
        <dbReference type="PROSITE" id="PS50977"/>
    </source>
</evidence>
<gene>
    <name evidence="4" type="ORF">ACT18_07765</name>
</gene>
<dbReference type="GO" id="GO:0000976">
    <property type="term" value="F:transcription cis-regulatory region binding"/>
    <property type="evidence" value="ECO:0007669"/>
    <property type="project" value="TreeGrafter"/>
</dbReference>
<dbReference type="PROSITE" id="PS50977">
    <property type="entry name" value="HTH_TETR_2"/>
    <property type="match status" value="1"/>
</dbReference>
<keyword evidence="1 2" id="KW-0238">DNA-binding</keyword>
<dbReference type="PANTHER" id="PTHR30055:SF153">
    <property type="entry name" value="HTH-TYPE TRANSCRIPTIONAL REPRESSOR RV3405C"/>
    <property type="match status" value="1"/>
</dbReference>
<dbReference type="Gene3D" id="1.10.357.10">
    <property type="entry name" value="Tetracycline Repressor, domain 2"/>
    <property type="match status" value="1"/>
</dbReference>
<accession>A0A1B8SI15</accession>
<evidence type="ECO:0000256" key="2">
    <source>
        <dbReference type="PROSITE-ProRule" id="PRU00335"/>
    </source>
</evidence>
<comment type="caution">
    <text evidence="4">The sequence shown here is derived from an EMBL/GenBank/DDBJ whole genome shotgun (WGS) entry which is preliminary data.</text>
</comment>
<dbReference type="AlphaFoldDB" id="A0A1B8SI15"/>
<dbReference type="PRINTS" id="PR00455">
    <property type="entry name" value="HTHTETR"/>
</dbReference>
<sequence>MDLSQLASGVATTTDPEQRRLLYAARDEFIAHGFRRTSVGDIARRANVSRPTVYRRLGDKDEIVRAVVFTEVIEFFASISAEVLTKTMPADRAVEAFVRGIRACRTNPLVTALQQFEPDTFASLVSSENAASMEAVRMAIASVVTGPAMPFDAALRAADLMVRVAASLLIAPSAVVPVDTDERARWFAVTYLVPLIEAAALDGPP</sequence>
<dbReference type="InterPro" id="IPR050109">
    <property type="entry name" value="HTH-type_TetR-like_transc_reg"/>
</dbReference>
<dbReference type="SUPFAM" id="SSF46689">
    <property type="entry name" value="Homeodomain-like"/>
    <property type="match status" value="1"/>
</dbReference>
<proteinExistence type="predicted"/>
<dbReference type="InterPro" id="IPR009057">
    <property type="entry name" value="Homeodomain-like_sf"/>
</dbReference>
<evidence type="ECO:0000313" key="4">
    <source>
        <dbReference type="EMBL" id="OBY32380.1"/>
    </source>
</evidence>
<feature type="domain" description="HTH tetR-type" evidence="3">
    <location>
        <begin position="15"/>
        <end position="75"/>
    </location>
</feature>
<keyword evidence="5" id="KW-1185">Reference proteome</keyword>
<reference evidence="4 5" key="1">
    <citation type="submission" date="2015-06" db="EMBL/GenBank/DDBJ databases">
        <title>Genome sequence of Mycobacterium kumamotonense strain Roo.</title>
        <authorList>
            <person name="Greninger A.L."/>
            <person name="Cunningham G."/>
            <person name="Miller S."/>
        </authorList>
    </citation>
    <scope>NUCLEOTIDE SEQUENCE [LARGE SCALE GENOMIC DNA]</scope>
    <source>
        <strain evidence="4 5">Roo</strain>
    </source>
</reference>
<dbReference type="GO" id="GO:0003700">
    <property type="term" value="F:DNA-binding transcription factor activity"/>
    <property type="evidence" value="ECO:0007669"/>
    <property type="project" value="TreeGrafter"/>
</dbReference>
<dbReference type="EMBL" id="LFOE01000007">
    <property type="protein sequence ID" value="OBY32380.1"/>
    <property type="molecule type" value="Genomic_DNA"/>
</dbReference>
<dbReference type="Proteomes" id="UP000092668">
    <property type="component" value="Unassembled WGS sequence"/>
</dbReference>
<dbReference type="PANTHER" id="PTHR30055">
    <property type="entry name" value="HTH-TYPE TRANSCRIPTIONAL REGULATOR RUTR"/>
    <property type="match status" value="1"/>
</dbReference>
<feature type="DNA-binding region" description="H-T-H motif" evidence="2">
    <location>
        <begin position="38"/>
        <end position="57"/>
    </location>
</feature>